<sequence>MQGYKGHIGAREGSVLLFTVLGSMLFLQYPQYLVKVGGPAAWQVALLVTLFGMLFALPIVALGRRFPGHGLAEISLEAAGPVIGPLLTLVVAVWLAAVTAVSLRNFTETFVITILPDTPPSVLVLTGTVLAVFTAYHGAETVARASYVLLPLIAAGVLLVLLFSLPRVDTSLLFPFWGYGLDRTVTGALYYASMSAEVIVLLAMGHAFRDARSLQHSSLRGILLFGVAATLTVVVLVGIAGTPLARQDPFPLYYLARLVYLGRFLQRTEALIVMFWILAAAVRVSALMYATAISLTGALRLPDYRPVLFPLATILTALSLLPKDYVSVLILDRDWVRPLGFAVLAVPLLLWVVALIRRKGAAANAS</sequence>
<dbReference type="PANTHER" id="PTHR34975">
    <property type="entry name" value="SPORE GERMINATION PROTEIN A2"/>
    <property type="match status" value="1"/>
</dbReference>
<feature type="transmembrane region" description="Helical" evidence="8">
    <location>
        <begin position="74"/>
        <end position="98"/>
    </location>
</feature>
<feature type="transmembrane region" description="Helical" evidence="8">
    <location>
        <begin position="12"/>
        <end position="29"/>
    </location>
</feature>
<feature type="transmembrane region" description="Helical" evidence="8">
    <location>
        <begin position="307"/>
        <end position="323"/>
    </location>
</feature>
<feature type="transmembrane region" description="Helical" evidence="8">
    <location>
        <begin position="148"/>
        <end position="168"/>
    </location>
</feature>
<evidence type="ECO:0000256" key="2">
    <source>
        <dbReference type="ARBA" id="ARBA00007998"/>
    </source>
</evidence>
<gene>
    <name evidence="9" type="ORF">J2Z79_001642</name>
</gene>
<accession>A0ABS4JTN5</accession>
<keyword evidence="10" id="KW-1185">Reference proteome</keyword>
<dbReference type="RefSeq" id="WP_209466374.1">
    <property type="nucleotide sequence ID" value="NZ_JAGGLG010000011.1"/>
</dbReference>
<feature type="transmembrane region" description="Helical" evidence="8">
    <location>
        <begin position="188"/>
        <end position="209"/>
    </location>
</feature>
<dbReference type="NCBIfam" id="TIGR00912">
    <property type="entry name" value="2A0309"/>
    <property type="match status" value="1"/>
</dbReference>
<comment type="caution">
    <text evidence="9">The sequence shown here is derived from an EMBL/GenBank/DDBJ whole genome shotgun (WGS) entry which is preliminary data.</text>
</comment>
<dbReference type="Pfam" id="PF03845">
    <property type="entry name" value="Spore_permease"/>
    <property type="match status" value="1"/>
</dbReference>
<feature type="transmembrane region" description="Helical" evidence="8">
    <location>
        <begin position="221"/>
        <end position="245"/>
    </location>
</feature>
<evidence type="ECO:0000256" key="6">
    <source>
        <dbReference type="ARBA" id="ARBA00022989"/>
    </source>
</evidence>
<dbReference type="Gene3D" id="1.20.1740.10">
    <property type="entry name" value="Amino acid/polyamine transporter I"/>
    <property type="match status" value="1"/>
</dbReference>
<dbReference type="EMBL" id="JAGGLG010000011">
    <property type="protein sequence ID" value="MBP2018241.1"/>
    <property type="molecule type" value="Genomic_DNA"/>
</dbReference>
<proteinExistence type="inferred from homology"/>
<dbReference type="Proteomes" id="UP001519289">
    <property type="component" value="Unassembled WGS sequence"/>
</dbReference>
<keyword evidence="6 8" id="KW-1133">Transmembrane helix</keyword>
<comment type="subcellular location">
    <subcellularLocation>
        <location evidence="1">Membrane</location>
        <topology evidence="1">Multi-pass membrane protein</topology>
    </subcellularLocation>
</comment>
<organism evidence="9 10">
    <name type="scientific">Symbiobacterium terraclitae</name>
    <dbReference type="NCBI Taxonomy" id="557451"/>
    <lineage>
        <taxon>Bacteria</taxon>
        <taxon>Bacillati</taxon>
        <taxon>Bacillota</taxon>
        <taxon>Clostridia</taxon>
        <taxon>Eubacteriales</taxon>
        <taxon>Symbiobacteriaceae</taxon>
        <taxon>Symbiobacterium</taxon>
    </lineage>
</organism>
<feature type="transmembrane region" description="Helical" evidence="8">
    <location>
        <begin position="118"/>
        <end position="136"/>
    </location>
</feature>
<feature type="transmembrane region" description="Helical" evidence="8">
    <location>
        <begin position="335"/>
        <end position="356"/>
    </location>
</feature>
<dbReference type="InterPro" id="IPR004761">
    <property type="entry name" value="Spore_GerAB"/>
</dbReference>
<evidence type="ECO:0000256" key="7">
    <source>
        <dbReference type="ARBA" id="ARBA00023136"/>
    </source>
</evidence>
<evidence type="ECO:0000256" key="8">
    <source>
        <dbReference type="SAM" id="Phobius"/>
    </source>
</evidence>
<protein>
    <submittedName>
        <fullName evidence="9">Spore germination protein (Amino acid permease)</fullName>
    </submittedName>
</protein>
<evidence type="ECO:0000313" key="10">
    <source>
        <dbReference type="Proteomes" id="UP001519289"/>
    </source>
</evidence>
<evidence type="ECO:0000256" key="5">
    <source>
        <dbReference type="ARBA" id="ARBA00022692"/>
    </source>
</evidence>
<reference evidence="9 10" key="1">
    <citation type="submission" date="2021-03" db="EMBL/GenBank/DDBJ databases">
        <title>Genomic Encyclopedia of Type Strains, Phase IV (KMG-IV): sequencing the most valuable type-strain genomes for metagenomic binning, comparative biology and taxonomic classification.</title>
        <authorList>
            <person name="Goeker M."/>
        </authorList>
    </citation>
    <scope>NUCLEOTIDE SEQUENCE [LARGE SCALE GENOMIC DNA]</scope>
    <source>
        <strain evidence="9 10">DSM 27138</strain>
    </source>
</reference>
<feature type="transmembrane region" description="Helical" evidence="8">
    <location>
        <begin position="270"/>
        <end position="295"/>
    </location>
</feature>
<keyword evidence="4" id="KW-0309">Germination</keyword>
<evidence type="ECO:0000256" key="1">
    <source>
        <dbReference type="ARBA" id="ARBA00004141"/>
    </source>
</evidence>
<evidence type="ECO:0000256" key="4">
    <source>
        <dbReference type="ARBA" id="ARBA00022544"/>
    </source>
</evidence>
<evidence type="ECO:0000256" key="3">
    <source>
        <dbReference type="ARBA" id="ARBA00022448"/>
    </source>
</evidence>
<name>A0ABS4JTN5_9FIRM</name>
<keyword evidence="7 8" id="KW-0472">Membrane</keyword>
<keyword evidence="3" id="KW-0813">Transport</keyword>
<comment type="similarity">
    <text evidence="2">Belongs to the amino acid-polyamine-organocation (APC) superfamily. Spore germination protein (SGP) (TC 2.A.3.9) family.</text>
</comment>
<evidence type="ECO:0000313" key="9">
    <source>
        <dbReference type="EMBL" id="MBP2018241.1"/>
    </source>
</evidence>
<feature type="transmembrane region" description="Helical" evidence="8">
    <location>
        <begin position="41"/>
        <end position="62"/>
    </location>
</feature>
<dbReference type="PANTHER" id="PTHR34975:SF2">
    <property type="entry name" value="SPORE GERMINATION PROTEIN A2"/>
    <property type="match status" value="1"/>
</dbReference>
<keyword evidence="5 8" id="KW-0812">Transmembrane</keyword>